<dbReference type="InterPro" id="IPR002716">
    <property type="entry name" value="PIN_dom"/>
</dbReference>
<evidence type="ECO:0000259" key="1">
    <source>
        <dbReference type="SMART" id="SM00670"/>
    </source>
</evidence>
<accession>A0A9E7SBT8</accession>
<proteinExistence type="predicted"/>
<organism evidence="2 3">
    <name type="scientific">Thermococcus argininiproducens</name>
    <dbReference type="NCBI Taxonomy" id="2866384"/>
    <lineage>
        <taxon>Archaea</taxon>
        <taxon>Methanobacteriati</taxon>
        <taxon>Methanobacteriota</taxon>
        <taxon>Thermococci</taxon>
        <taxon>Thermococcales</taxon>
        <taxon>Thermococcaceae</taxon>
        <taxon>Thermococcus</taxon>
    </lineage>
</organism>
<dbReference type="Gene3D" id="3.40.50.1010">
    <property type="entry name" value="5'-nuclease"/>
    <property type="match status" value="1"/>
</dbReference>
<keyword evidence="3" id="KW-1185">Reference proteome</keyword>
<dbReference type="RefSeq" id="WP_251947902.1">
    <property type="nucleotide sequence ID" value="NZ_CP080572.1"/>
</dbReference>
<dbReference type="Proteomes" id="UP001056425">
    <property type="component" value="Chromosome"/>
</dbReference>
<dbReference type="SMART" id="SM00670">
    <property type="entry name" value="PINc"/>
    <property type="match status" value="1"/>
</dbReference>
<sequence length="134" mass="15351">MRKWIVVPDTNFLLVPGQFGVDIVGELQRILDVNFEIAIPNVVLNELDLIERKVKGRDLIAVRMAKKLAEKFITLEIGRFGEKPIDQQILEFALNMPNVIVCTNDKALKKKLRENGIPVIYLRQKKILELEGMV</sequence>
<dbReference type="SUPFAM" id="SSF88723">
    <property type="entry name" value="PIN domain-like"/>
    <property type="match status" value="1"/>
</dbReference>
<name>A0A9E7SBT8_9EURY</name>
<reference evidence="2 3" key="1">
    <citation type="submission" date="2021-08" db="EMBL/GenBank/DDBJ databases">
        <title>Thermococcus onnuriiensis IOH2.</title>
        <authorList>
            <person name="Park Y.-J."/>
        </authorList>
    </citation>
    <scope>NUCLEOTIDE SEQUENCE [LARGE SCALE GENOMIC DNA]</scope>
    <source>
        <strain evidence="2 3">IOH2</strain>
    </source>
</reference>
<dbReference type="InterPro" id="IPR041120">
    <property type="entry name" value="PIN_9"/>
</dbReference>
<dbReference type="CDD" id="cd09879">
    <property type="entry name" value="PIN_VapC_AF0591-like"/>
    <property type="match status" value="1"/>
</dbReference>
<dbReference type="AlphaFoldDB" id="A0A9E7SBT8"/>
<dbReference type="GeneID" id="72778033"/>
<evidence type="ECO:0000313" key="3">
    <source>
        <dbReference type="Proteomes" id="UP001056425"/>
    </source>
</evidence>
<dbReference type="EMBL" id="CP080572">
    <property type="protein sequence ID" value="USG99243.1"/>
    <property type="molecule type" value="Genomic_DNA"/>
</dbReference>
<dbReference type="KEGG" id="thei:K1720_06760"/>
<dbReference type="InterPro" id="IPR029060">
    <property type="entry name" value="PIN-like_dom_sf"/>
</dbReference>
<evidence type="ECO:0000313" key="2">
    <source>
        <dbReference type="EMBL" id="USG99243.1"/>
    </source>
</evidence>
<feature type="domain" description="PIN" evidence="1">
    <location>
        <begin position="4"/>
        <end position="110"/>
    </location>
</feature>
<dbReference type="Pfam" id="PF18477">
    <property type="entry name" value="PIN_9"/>
    <property type="match status" value="1"/>
</dbReference>
<gene>
    <name evidence="2" type="ORF">K1720_06760</name>
</gene>
<protein>
    <submittedName>
        <fullName evidence="2">Nucleotide-binding protein</fullName>
    </submittedName>
</protein>